<name>A0ABP9P1N0_9PSEU</name>
<evidence type="ECO:0000313" key="4">
    <source>
        <dbReference type="Proteomes" id="UP001500804"/>
    </source>
</evidence>
<dbReference type="InterPro" id="IPR000868">
    <property type="entry name" value="Isochorismatase-like_dom"/>
</dbReference>
<dbReference type="CDD" id="cd00431">
    <property type="entry name" value="cysteine_hydrolases"/>
    <property type="match status" value="1"/>
</dbReference>
<dbReference type="RefSeq" id="WP_345611948.1">
    <property type="nucleotide sequence ID" value="NZ_BAABJO010000043.1"/>
</dbReference>
<proteinExistence type="predicted"/>
<dbReference type="SUPFAM" id="SSF52499">
    <property type="entry name" value="Isochorismatase-like hydrolases"/>
    <property type="match status" value="1"/>
</dbReference>
<dbReference type="PANTHER" id="PTHR43540">
    <property type="entry name" value="PEROXYUREIDOACRYLATE/UREIDOACRYLATE AMIDOHYDROLASE-RELATED"/>
    <property type="match status" value="1"/>
</dbReference>
<protein>
    <submittedName>
        <fullName evidence="3">Cysteine hydrolase</fullName>
    </submittedName>
</protein>
<dbReference type="InterPro" id="IPR050272">
    <property type="entry name" value="Isochorismatase-like_hydrls"/>
</dbReference>
<accession>A0ABP9P1N0</accession>
<feature type="domain" description="Isochorismatase-like" evidence="2">
    <location>
        <begin position="23"/>
        <end position="201"/>
    </location>
</feature>
<dbReference type="Gene3D" id="3.40.50.850">
    <property type="entry name" value="Isochorismatase-like"/>
    <property type="match status" value="1"/>
</dbReference>
<dbReference type="Pfam" id="PF00857">
    <property type="entry name" value="Isochorismatase"/>
    <property type="match status" value="1"/>
</dbReference>
<gene>
    <name evidence="3" type="ORF">GCM10023320_74700</name>
</gene>
<comment type="caution">
    <text evidence="3">The sequence shown here is derived from an EMBL/GenBank/DDBJ whole genome shotgun (WGS) entry which is preliminary data.</text>
</comment>
<organism evidence="3 4">
    <name type="scientific">Pseudonocardia adelaidensis</name>
    <dbReference type="NCBI Taxonomy" id="648754"/>
    <lineage>
        <taxon>Bacteria</taxon>
        <taxon>Bacillati</taxon>
        <taxon>Actinomycetota</taxon>
        <taxon>Actinomycetes</taxon>
        <taxon>Pseudonocardiales</taxon>
        <taxon>Pseudonocardiaceae</taxon>
        <taxon>Pseudonocardia</taxon>
    </lineage>
</organism>
<reference evidence="4" key="1">
    <citation type="journal article" date="2019" name="Int. J. Syst. Evol. Microbiol.">
        <title>The Global Catalogue of Microorganisms (GCM) 10K type strain sequencing project: providing services to taxonomists for standard genome sequencing and annotation.</title>
        <authorList>
            <consortium name="The Broad Institute Genomics Platform"/>
            <consortium name="The Broad Institute Genome Sequencing Center for Infectious Disease"/>
            <person name="Wu L."/>
            <person name="Ma J."/>
        </authorList>
    </citation>
    <scope>NUCLEOTIDE SEQUENCE [LARGE SCALE GENOMIC DNA]</scope>
    <source>
        <strain evidence="4">JCM 18302</strain>
    </source>
</reference>
<evidence type="ECO:0000256" key="1">
    <source>
        <dbReference type="ARBA" id="ARBA00022801"/>
    </source>
</evidence>
<keyword evidence="4" id="KW-1185">Reference proteome</keyword>
<evidence type="ECO:0000313" key="3">
    <source>
        <dbReference type="EMBL" id="GAA5139127.1"/>
    </source>
</evidence>
<evidence type="ECO:0000259" key="2">
    <source>
        <dbReference type="Pfam" id="PF00857"/>
    </source>
</evidence>
<dbReference type="GO" id="GO:0016787">
    <property type="term" value="F:hydrolase activity"/>
    <property type="evidence" value="ECO:0007669"/>
    <property type="project" value="UniProtKB-KW"/>
</dbReference>
<dbReference type="InterPro" id="IPR036380">
    <property type="entry name" value="Isochorismatase-like_sf"/>
</dbReference>
<dbReference type="EMBL" id="BAABJO010000043">
    <property type="protein sequence ID" value="GAA5139127.1"/>
    <property type="molecule type" value="Genomic_DNA"/>
</dbReference>
<dbReference type="Proteomes" id="UP001500804">
    <property type="component" value="Unassembled WGS sequence"/>
</dbReference>
<keyword evidence="1 3" id="KW-0378">Hydrolase</keyword>
<sequence>MHEHRGLRIRTELSELCDPSRLALLVYDMQVGIVAQIDHGDRVTANVARVLSAARRAGVRTFFTRHMSLPVAASGVSAVRTAMAWQRKTDPRQIVSPFPRDSPQFAIVPEVQPGPDDVVFDKIAMSAFVGTPLEFALRDCAIEAFAVVGVAMEVGIEPTARHATDLGFVPIIVTDACGYGHEDAAKRSLETLEFAGGTLQTDTATLAALLES</sequence>